<dbReference type="SMART" id="SM00256">
    <property type="entry name" value="FBOX"/>
    <property type="match status" value="1"/>
</dbReference>
<dbReference type="EMBL" id="JAACJO010000003">
    <property type="protein sequence ID" value="KAF5360967.1"/>
    <property type="molecule type" value="Genomic_DNA"/>
</dbReference>
<dbReference type="Gene3D" id="1.20.1280.50">
    <property type="match status" value="1"/>
</dbReference>
<name>A0A8H5LKW2_9AGAR</name>
<dbReference type="Proteomes" id="UP000559027">
    <property type="component" value="Unassembled WGS sequence"/>
</dbReference>
<gene>
    <name evidence="2" type="ORF">D9756_005017</name>
</gene>
<evidence type="ECO:0000259" key="1">
    <source>
        <dbReference type="PROSITE" id="PS50181"/>
    </source>
</evidence>
<comment type="caution">
    <text evidence="2">The sequence shown here is derived from an EMBL/GenBank/DDBJ whole genome shotgun (WGS) entry which is preliminary data.</text>
</comment>
<dbReference type="InterPro" id="IPR036047">
    <property type="entry name" value="F-box-like_dom_sf"/>
</dbReference>
<dbReference type="PROSITE" id="PS50181">
    <property type="entry name" value="FBOX"/>
    <property type="match status" value="1"/>
</dbReference>
<keyword evidence="3" id="KW-1185">Reference proteome</keyword>
<reference evidence="2 3" key="1">
    <citation type="journal article" date="2020" name="ISME J.">
        <title>Uncovering the hidden diversity of litter-decomposition mechanisms in mushroom-forming fungi.</title>
        <authorList>
            <person name="Floudas D."/>
            <person name="Bentzer J."/>
            <person name="Ahren D."/>
            <person name="Johansson T."/>
            <person name="Persson P."/>
            <person name="Tunlid A."/>
        </authorList>
    </citation>
    <scope>NUCLEOTIDE SEQUENCE [LARGE SCALE GENOMIC DNA]</scope>
    <source>
        <strain evidence="2 3">CBS 146.42</strain>
    </source>
</reference>
<dbReference type="OrthoDB" id="3019905at2759"/>
<dbReference type="SUPFAM" id="SSF81383">
    <property type="entry name" value="F-box domain"/>
    <property type="match status" value="1"/>
</dbReference>
<proteinExistence type="predicted"/>
<protein>
    <recommendedName>
        <fullName evidence="1">F-box domain-containing protein</fullName>
    </recommendedName>
</protein>
<evidence type="ECO:0000313" key="3">
    <source>
        <dbReference type="Proteomes" id="UP000559027"/>
    </source>
</evidence>
<evidence type="ECO:0000313" key="2">
    <source>
        <dbReference type="EMBL" id="KAF5360967.1"/>
    </source>
</evidence>
<feature type="domain" description="F-box" evidence="1">
    <location>
        <begin position="2"/>
        <end position="48"/>
    </location>
</feature>
<dbReference type="InterPro" id="IPR001810">
    <property type="entry name" value="F-box_dom"/>
</dbReference>
<organism evidence="2 3">
    <name type="scientific">Leucocoprinus leucothites</name>
    <dbReference type="NCBI Taxonomy" id="201217"/>
    <lineage>
        <taxon>Eukaryota</taxon>
        <taxon>Fungi</taxon>
        <taxon>Dikarya</taxon>
        <taxon>Basidiomycota</taxon>
        <taxon>Agaricomycotina</taxon>
        <taxon>Agaricomycetes</taxon>
        <taxon>Agaricomycetidae</taxon>
        <taxon>Agaricales</taxon>
        <taxon>Agaricineae</taxon>
        <taxon>Agaricaceae</taxon>
        <taxon>Leucocoprinus</taxon>
    </lineage>
</organism>
<accession>A0A8H5LKW2</accession>
<sequence>MSLDFSWFADDMVLEILGHLPALDIIRYRRVCRRIYLASKERSVWVNVFLRSECPLPPVDLEKAPTEKLERILVRTEIIYAKWTGARLTNPRAQRKELSHHRAYCIMPPYLVVRETHESGGIKLVWLYLADPRQRMGEHITSFGWGSCQHFEPESGILYIAEVQEQAEDDQRKIKIVQYEVTGKDNSISKTLEHDMELPNASSADIPSLRIQGGYLIIGVDHSQSIHLVHITSGKMVICPTQGINAITPWGHFTNLHLTTSHLIQVDNHQRSLSVFKLPSAQELSGPGSILLKKTHHGSFPHIFNETCVYHRSDTSFFVVGTTEEGHLYEEGARTHVYLLIVDLDEYSSACHIHEHDEYNVAGHKMYFSLAPCSAISRSTLGILGVQVPPPTHTPSGRRIARRTRGFEPYYLGVKVAFGREGYEKPSISLTQIDLLDAEAYQTGKRVESINYFDPYAGQIILHERNAQDTLANCVILDYVSP</sequence>
<dbReference type="AlphaFoldDB" id="A0A8H5LKW2"/>
<dbReference type="Pfam" id="PF12937">
    <property type="entry name" value="F-box-like"/>
    <property type="match status" value="1"/>
</dbReference>